<gene>
    <name evidence="2" type="ORF">E9934_16485</name>
</gene>
<organism evidence="2 3">
    <name type="scientific">Nocardioides caeni</name>
    <dbReference type="NCBI Taxonomy" id="574700"/>
    <lineage>
        <taxon>Bacteria</taxon>
        <taxon>Bacillati</taxon>
        <taxon>Actinomycetota</taxon>
        <taxon>Actinomycetes</taxon>
        <taxon>Propionibacteriales</taxon>
        <taxon>Nocardioidaceae</taxon>
        <taxon>Nocardioides</taxon>
    </lineage>
</organism>
<evidence type="ECO:0000313" key="2">
    <source>
        <dbReference type="EMBL" id="THV09337.1"/>
    </source>
</evidence>
<evidence type="ECO:0000256" key="1">
    <source>
        <dbReference type="SAM" id="MobiDB-lite"/>
    </source>
</evidence>
<proteinExistence type="predicted"/>
<reference evidence="2 3" key="1">
    <citation type="journal article" date="2009" name="Int. J. Syst. Evol. Microbiol.">
        <title>Nocardioides caeni sp. nov., isolated from wastewater.</title>
        <authorList>
            <person name="Yoon J.H."/>
            <person name="Kang S.J."/>
            <person name="Park S."/>
            <person name="Kim W."/>
            <person name="Oh T.K."/>
        </authorList>
    </citation>
    <scope>NUCLEOTIDE SEQUENCE [LARGE SCALE GENOMIC DNA]</scope>
    <source>
        <strain evidence="2 3">DSM 23134</strain>
    </source>
</reference>
<dbReference type="SUPFAM" id="SSF54427">
    <property type="entry name" value="NTF2-like"/>
    <property type="match status" value="1"/>
</dbReference>
<feature type="region of interest" description="Disordered" evidence="1">
    <location>
        <begin position="141"/>
        <end position="178"/>
    </location>
</feature>
<dbReference type="AlphaFoldDB" id="A0A4S8N0S0"/>
<protein>
    <recommendedName>
        <fullName evidence="4">DUF4878 domain-containing protein</fullName>
    </recommendedName>
</protein>
<comment type="caution">
    <text evidence="2">The sequence shown here is derived from an EMBL/GenBank/DDBJ whole genome shotgun (WGS) entry which is preliminary data.</text>
</comment>
<name>A0A4S8N0S0_9ACTN</name>
<dbReference type="EMBL" id="STGW01000014">
    <property type="protein sequence ID" value="THV09337.1"/>
    <property type="molecule type" value="Genomic_DNA"/>
</dbReference>
<dbReference type="Proteomes" id="UP000307087">
    <property type="component" value="Unassembled WGS sequence"/>
</dbReference>
<accession>A0A4S8N0S0</accession>
<evidence type="ECO:0000313" key="3">
    <source>
        <dbReference type="Proteomes" id="UP000307087"/>
    </source>
</evidence>
<sequence length="280" mass="28582">MGVVLLVGLAVGLVLLLTGDDDKNDKDGRDKGSSSAEPSASGSGGAAGDPADVVEALLDEAEAGDCDAAQAYLTTDAQAGDPCSSEEFEFLSSGDVETEVGDAEVDGDTATVPVDFTESAVTQSYDFTLEAVDGEWLVADWTPSLDLPPPPSSSTTDDPTGGSTGAPSGGSTAASVPNDPASVAEALYQSTLNSDCATANDLVTEEFKAREGECDPTDAPTEGFDPSDFTIEAGEPVYNAARDEATVPVDLGFMGTTVPTTFTLIQVDGRWLVDAVDGEM</sequence>
<keyword evidence="3" id="KW-1185">Reference proteome</keyword>
<feature type="region of interest" description="Disordered" evidence="1">
    <location>
        <begin position="20"/>
        <end position="50"/>
    </location>
</feature>
<feature type="compositionally biased region" description="Basic and acidic residues" evidence="1">
    <location>
        <begin position="20"/>
        <end position="32"/>
    </location>
</feature>
<dbReference type="InterPro" id="IPR032710">
    <property type="entry name" value="NTF2-like_dom_sf"/>
</dbReference>
<evidence type="ECO:0008006" key="4">
    <source>
        <dbReference type="Google" id="ProtNLM"/>
    </source>
</evidence>